<evidence type="ECO:0000313" key="2">
    <source>
        <dbReference type="EMBL" id="KAH9840521.1"/>
    </source>
</evidence>
<evidence type="ECO:0000313" key="3">
    <source>
        <dbReference type="Proteomes" id="UP001138500"/>
    </source>
</evidence>
<gene>
    <name evidence="2" type="ORF">Tdes44962_MAKER10547</name>
</gene>
<feature type="non-terminal residue" evidence="2">
    <location>
        <position position="28"/>
    </location>
</feature>
<dbReference type="AlphaFoldDB" id="A0A9W7SY63"/>
<feature type="compositionally biased region" description="Low complexity" evidence="1">
    <location>
        <begin position="1"/>
        <end position="13"/>
    </location>
</feature>
<reference evidence="2 3" key="2">
    <citation type="journal article" date="2021" name="Curr. Genet.">
        <title>Genetic response to nitrogen starvation in the aggressive Eucalyptus foliar pathogen Teratosphaeria destructans.</title>
        <authorList>
            <person name="Havenga M."/>
            <person name="Wingfield B.D."/>
            <person name="Wingfield M.J."/>
            <person name="Dreyer L.L."/>
            <person name="Roets F."/>
            <person name="Aylward J."/>
        </authorList>
    </citation>
    <scope>NUCLEOTIDE SEQUENCE [LARGE SCALE GENOMIC DNA]</scope>
    <source>
        <strain evidence="2">CMW44962</strain>
    </source>
</reference>
<proteinExistence type="predicted"/>
<keyword evidence="3" id="KW-1185">Reference proteome</keyword>
<comment type="caution">
    <text evidence="2">The sequence shown here is derived from an EMBL/GenBank/DDBJ whole genome shotgun (WGS) entry which is preliminary data.</text>
</comment>
<protein>
    <submittedName>
        <fullName evidence="2">Uncharacterized protein</fullName>
    </submittedName>
</protein>
<sequence length="28" mass="3232">MPTIETIQTTTTIRRPKQTKTSLLTSKR</sequence>
<reference evidence="2 3" key="1">
    <citation type="journal article" date="2018" name="IMA Fungus">
        <title>IMA Genome-F 10: Nine draft genome sequences of Claviceps purpurea s.lat., including C. arundinis, C. humidiphila, and C. cf. spartinae, pseudomolecules for the pitch canker pathogen Fusarium circinatum, draft genome of Davidsoniella eucalypti, Grosmannia galeiformis, Quambalaria eucalypti, and Teratosphaeria destructans.</title>
        <authorList>
            <person name="Wingfield B.D."/>
            <person name="Liu M."/>
            <person name="Nguyen H.D."/>
            <person name="Lane F.A."/>
            <person name="Morgan S.W."/>
            <person name="De Vos L."/>
            <person name="Wilken P.M."/>
            <person name="Duong T.A."/>
            <person name="Aylward J."/>
            <person name="Coetzee M.P."/>
            <person name="Dadej K."/>
            <person name="De Beer Z.W."/>
            <person name="Findlay W."/>
            <person name="Havenga M."/>
            <person name="Kolarik M."/>
            <person name="Menzies J.G."/>
            <person name="Naidoo K."/>
            <person name="Pochopski O."/>
            <person name="Shoukouhi P."/>
            <person name="Santana Q.C."/>
            <person name="Seifert K.A."/>
            <person name="Soal N."/>
            <person name="Steenkamp E.T."/>
            <person name="Tatham C.T."/>
            <person name="van der Nest M.A."/>
            <person name="Wingfield M.J."/>
        </authorList>
    </citation>
    <scope>NUCLEOTIDE SEQUENCE [LARGE SCALE GENOMIC DNA]</scope>
    <source>
        <strain evidence="2">CMW44962</strain>
    </source>
</reference>
<evidence type="ECO:0000256" key="1">
    <source>
        <dbReference type="SAM" id="MobiDB-lite"/>
    </source>
</evidence>
<feature type="non-terminal residue" evidence="2">
    <location>
        <position position="1"/>
    </location>
</feature>
<dbReference type="EMBL" id="RIBY02000547">
    <property type="protein sequence ID" value="KAH9840521.1"/>
    <property type="molecule type" value="Genomic_DNA"/>
</dbReference>
<dbReference type="Proteomes" id="UP001138500">
    <property type="component" value="Unassembled WGS sequence"/>
</dbReference>
<name>A0A9W7SY63_9PEZI</name>
<organism evidence="2 3">
    <name type="scientific">Teratosphaeria destructans</name>
    <dbReference type="NCBI Taxonomy" id="418781"/>
    <lineage>
        <taxon>Eukaryota</taxon>
        <taxon>Fungi</taxon>
        <taxon>Dikarya</taxon>
        <taxon>Ascomycota</taxon>
        <taxon>Pezizomycotina</taxon>
        <taxon>Dothideomycetes</taxon>
        <taxon>Dothideomycetidae</taxon>
        <taxon>Mycosphaerellales</taxon>
        <taxon>Teratosphaeriaceae</taxon>
        <taxon>Teratosphaeria</taxon>
    </lineage>
</organism>
<accession>A0A9W7SY63</accession>
<feature type="region of interest" description="Disordered" evidence="1">
    <location>
        <begin position="1"/>
        <end position="28"/>
    </location>
</feature>